<organism evidence="4 5">
    <name type="scientific">Deinococcus oregonensis</name>
    <dbReference type="NCBI Taxonomy" id="1805970"/>
    <lineage>
        <taxon>Bacteria</taxon>
        <taxon>Thermotogati</taxon>
        <taxon>Deinococcota</taxon>
        <taxon>Deinococci</taxon>
        <taxon>Deinococcales</taxon>
        <taxon>Deinococcaceae</taxon>
        <taxon>Deinococcus</taxon>
    </lineage>
</organism>
<dbReference type="InterPro" id="IPR012245">
    <property type="entry name" value="MoaB"/>
</dbReference>
<dbReference type="SMART" id="SM00852">
    <property type="entry name" value="MoCF_biosynth"/>
    <property type="match status" value="1"/>
</dbReference>
<dbReference type="EMBL" id="JBHLYR010000032">
    <property type="protein sequence ID" value="MFB9992559.1"/>
    <property type="molecule type" value="Genomic_DNA"/>
</dbReference>
<accession>A0ABV6AYH2</accession>
<feature type="region of interest" description="Disordered" evidence="2">
    <location>
        <begin position="219"/>
        <end position="255"/>
    </location>
</feature>
<feature type="domain" description="MoaB/Mog" evidence="3">
    <location>
        <begin position="51"/>
        <end position="193"/>
    </location>
</feature>
<dbReference type="PANTHER" id="PTHR43232:SF2">
    <property type="entry name" value="MOLYBDENUM COFACTOR BIOSYNTHESIS PROTEIN B"/>
    <property type="match status" value="1"/>
</dbReference>
<dbReference type="Pfam" id="PF00994">
    <property type="entry name" value="MoCF_biosynth"/>
    <property type="match status" value="1"/>
</dbReference>
<dbReference type="Gene3D" id="3.40.980.10">
    <property type="entry name" value="MoaB/Mog-like domain"/>
    <property type="match status" value="1"/>
</dbReference>
<sequence length="255" mass="25676">MPDSSRPPTSSPLTGPAADTPASQGSTPLGAVSFAKTAHHVAAASAPVRVAVLIVSDTRTPDTDTSGQYLLAELRALGHQVTSYRIVKDDAVEIRAALVAFVREATIVISSGGTGITGRDVTIPVVESLITKPIPGFGELFRMLSYAQVGGAAMLSRAVAGLCRGAVIFALPGSLNAVTTAWEGLLKSELSHLAFEVTRHGQPGVTDLGGVRRAGVTGVSGTGLGGLGGTGTTSRPAAPKAPELGRHKPGGGNGG</sequence>
<proteinExistence type="predicted"/>
<dbReference type="Proteomes" id="UP001589733">
    <property type="component" value="Unassembled WGS sequence"/>
</dbReference>
<evidence type="ECO:0000259" key="3">
    <source>
        <dbReference type="SMART" id="SM00852"/>
    </source>
</evidence>
<dbReference type="InterPro" id="IPR001453">
    <property type="entry name" value="MoaB/Mog_dom"/>
</dbReference>
<evidence type="ECO:0000256" key="2">
    <source>
        <dbReference type="SAM" id="MobiDB-lite"/>
    </source>
</evidence>
<protein>
    <recommendedName>
        <fullName evidence="1">Molybdenum cofactor biosynthesis protein B</fullName>
    </recommendedName>
</protein>
<comment type="caution">
    <text evidence="4">The sequence shown here is derived from an EMBL/GenBank/DDBJ whole genome shotgun (WGS) entry which is preliminary data.</text>
</comment>
<dbReference type="PANTHER" id="PTHR43232">
    <property type="entry name" value="MOLYBDENUM COFACTOR BIOSYNTHESIS PROTEIN B"/>
    <property type="match status" value="1"/>
</dbReference>
<reference evidence="4 5" key="1">
    <citation type="submission" date="2024-09" db="EMBL/GenBank/DDBJ databases">
        <authorList>
            <person name="Sun Q."/>
            <person name="Mori K."/>
        </authorList>
    </citation>
    <scope>NUCLEOTIDE SEQUENCE [LARGE SCALE GENOMIC DNA]</scope>
    <source>
        <strain evidence="4 5">JCM 13503</strain>
    </source>
</reference>
<evidence type="ECO:0000313" key="5">
    <source>
        <dbReference type="Proteomes" id="UP001589733"/>
    </source>
</evidence>
<dbReference type="CDD" id="cd00886">
    <property type="entry name" value="MogA_MoaB"/>
    <property type="match status" value="1"/>
</dbReference>
<dbReference type="SUPFAM" id="SSF53218">
    <property type="entry name" value="Molybdenum cofactor biosynthesis proteins"/>
    <property type="match status" value="1"/>
</dbReference>
<feature type="compositionally biased region" description="Polar residues" evidence="2">
    <location>
        <begin position="1"/>
        <end position="13"/>
    </location>
</feature>
<dbReference type="RefSeq" id="WP_380009697.1">
    <property type="nucleotide sequence ID" value="NZ_JBHLYR010000032.1"/>
</dbReference>
<evidence type="ECO:0000256" key="1">
    <source>
        <dbReference type="ARBA" id="ARBA00015262"/>
    </source>
</evidence>
<feature type="compositionally biased region" description="Gly residues" evidence="2">
    <location>
        <begin position="219"/>
        <end position="231"/>
    </location>
</feature>
<keyword evidence="5" id="KW-1185">Reference proteome</keyword>
<evidence type="ECO:0000313" key="4">
    <source>
        <dbReference type="EMBL" id="MFB9992559.1"/>
    </source>
</evidence>
<dbReference type="NCBIfam" id="TIGR00177">
    <property type="entry name" value="molyb_syn"/>
    <property type="match status" value="1"/>
</dbReference>
<name>A0ABV6AYH2_9DEIO</name>
<feature type="region of interest" description="Disordered" evidence="2">
    <location>
        <begin position="1"/>
        <end position="25"/>
    </location>
</feature>
<gene>
    <name evidence="4" type="ORF">ACFFLM_11335</name>
</gene>
<dbReference type="InterPro" id="IPR036425">
    <property type="entry name" value="MoaB/Mog-like_dom_sf"/>
</dbReference>